<dbReference type="InterPro" id="IPR000652">
    <property type="entry name" value="Triosephosphate_isomerase"/>
</dbReference>
<keyword evidence="7 8" id="KW-0413">Isomerase</keyword>
<evidence type="ECO:0000256" key="3">
    <source>
        <dbReference type="ARBA" id="ARBA00007422"/>
    </source>
</evidence>
<evidence type="ECO:0000313" key="9">
    <source>
        <dbReference type="EMBL" id="TNV82277.1"/>
    </source>
</evidence>
<comment type="pathway">
    <text evidence="1 8">Carbohydrate degradation; glycolysis; D-glyceraldehyde 3-phosphate from glycerone phosphate: step 1/1.</text>
</comment>
<dbReference type="InterPro" id="IPR020861">
    <property type="entry name" value="Triosephosphate_isomerase_AS"/>
</dbReference>
<dbReference type="PROSITE" id="PS51440">
    <property type="entry name" value="TIM_2"/>
    <property type="match status" value="1"/>
</dbReference>
<dbReference type="PANTHER" id="PTHR21139:SF2">
    <property type="entry name" value="TRIOSEPHOSPHATE ISOMERASE"/>
    <property type="match status" value="1"/>
</dbReference>
<name>A0A8J8T4Q8_HALGN</name>
<evidence type="ECO:0000256" key="8">
    <source>
        <dbReference type="RuleBase" id="RU363013"/>
    </source>
</evidence>
<dbReference type="NCBIfam" id="TIGR00419">
    <property type="entry name" value="tim"/>
    <property type="match status" value="1"/>
</dbReference>
<reference evidence="9" key="1">
    <citation type="submission" date="2019-06" db="EMBL/GenBank/DDBJ databases">
        <authorList>
            <person name="Zheng W."/>
        </authorList>
    </citation>
    <scope>NUCLEOTIDE SEQUENCE</scope>
    <source>
        <strain evidence="9">QDHG01</strain>
    </source>
</reference>
<dbReference type="GO" id="GO:0006094">
    <property type="term" value="P:gluconeogenesis"/>
    <property type="evidence" value="ECO:0007669"/>
    <property type="project" value="UniProtKB-UniPathway"/>
</dbReference>
<evidence type="ECO:0000256" key="6">
    <source>
        <dbReference type="ARBA" id="ARBA00023152"/>
    </source>
</evidence>
<comment type="catalytic activity">
    <reaction evidence="8">
        <text>D-glyceraldehyde 3-phosphate = dihydroxyacetone phosphate</text>
        <dbReference type="Rhea" id="RHEA:18585"/>
        <dbReference type="ChEBI" id="CHEBI:57642"/>
        <dbReference type="ChEBI" id="CHEBI:59776"/>
        <dbReference type="EC" id="5.3.1.1"/>
    </reaction>
</comment>
<dbReference type="Gene3D" id="3.20.20.70">
    <property type="entry name" value="Aldolase class I"/>
    <property type="match status" value="1"/>
</dbReference>
<comment type="caution">
    <text evidence="9">The sequence shown here is derived from an EMBL/GenBank/DDBJ whole genome shotgun (WGS) entry which is preliminary data.</text>
</comment>
<dbReference type="Pfam" id="PF00121">
    <property type="entry name" value="TIM"/>
    <property type="match status" value="1"/>
</dbReference>
<comment type="similarity">
    <text evidence="3 8">Belongs to the triosephosphate isomerase family.</text>
</comment>
<accession>A0A8J8T4Q8</accession>
<keyword evidence="10" id="KW-1185">Reference proteome</keyword>
<dbReference type="OrthoDB" id="6715177at2759"/>
<gene>
    <name evidence="9" type="ORF">FGO68_gene9244</name>
</gene>
<evidence type="ECO:0000313" key="10">
    <source>
        <dbReference type="Proteomes" id="UP000785679"/>
    </source>
</evidence>
<keyword evidence="5 8" id="KW-0312">Gluconeogenesis</keyword>
<dbReference type="AlphaFoldDB" id="A0A8J8T4Q8"/>
<evidence type="ECO:0000256" key="7">
    <source>
        <dbReference type="ARBA" id="ARBA00023235"/>
    </source>
</evidence>
<organism evidence="9 10">
    <name type="scientific">Halteria grandinella</name>
    <dbReference type="NCBI Taxonomy" id="5974"/>
    <lineage>
        <taxon>Eukaryota</taxon>
        <taxon>Sar</taxon>
        <taxon>Alveolata</taxon>
        <taxon>Ciliophora</taxon>
        <taxon>Intramacronucleata</taxon>
        <taxon>Spirotrichea</taxon>
        <taxon>Stichotrichia</taxon>
        <taxon>Sporadotrichida</taxon>
        <taxon>Halteriidae</taxon>
        <taxon>Halteria</taxon>
    </lineage>
</organism>
<comment type="pathway">
    <text evidence="2 8">Carbohydrate biosynthesis; gluconeogenesis.</text>
</comment>
<dbReference type="InterPro" id="IPR022896">
    <property type="entry name" value="TrioseP_Isoase_bac/euk"/>
</dbReference>
<dbReference type="CDD" id="cd00311">
    <property type="entry name" value="TIM"/>
    <property type="match status" value="1"/>
</dbReference>
<comment type="subunit">
    <text evidence="4">Homodimer.</text>
</comment>
<evidence type="ECO:0000256" key="1">
    <source>
        <dbReference type="ARBA" id="ARBA00004680"/>
    </source>
</evidence>
<dbReference type="EMBL" id="RRYP01005166">
    <property type="protein sequence ID" value="TNV82277.1"/>
    <property type="molecule type" value="Genomic_DNA"/>
</dbReference>
<dbReference type="InterPro" id="IPR035990">
    <property type="entry name" value="TIM_sf"/>
</dbReference>
<protein>
    <recommendedName>
        <fullName evidence="8">Triosephosphate isomerase</fullName>
        <ecNumber evidence="8">5.3.1.1</ecNumber>
    </recommendedName>
</protein>
<dbReference type="Proteomes" id="UP000785679">
    <property type="component" value="Unassembled WGS sequence"/>
</dbReference>
<dbReference type="GO" id="GO:0005829">
    <property type="term" value="C:cytosol"/>
    <property type="evidence" value="ECO:0007669"/>
    <property type="project" value="TreeGrafter"/>
</dbReference>
<dbReference type="PROSITE" id="PS00171">
    <property type="entry name" value="TIM_1"/>
    <property type="match status" value="1"/>
</dbReference>
<dbReference type="EC" id="5.3.1.1" evidence="8"/>
<dbReference type="InterPro" id="IPR013785">
    <property type="entry name" value="Aldolase_TIM"/>
</dbReference>
<dbReference type="SUPFAM" id="SSF51351">
    <property type="entry name" value="Triosephosphate isomerase (TIM)"/>
    <property type="match status" value="1"/>
</dbReference>
<sequence>MAAASAEKKRYLVGGNWKSNGSVTFVRDMINNVLNKMKFEESKLEVVIAPMIIHVPSAKAMLHSHLHVCAQNIAAEGKKAQTGEVKAEQVQDFGLKWAIVGHSERRQHYLESNELVAEKVKRCQECHLTAIVCIGERLEEREAGQTHDVLKQQLDAVKASVKDWSRIVIAYEPVWAIGTGKTASPEIAQEAHEFIRKWIQGSVSDAVANATRIIYGGSVSDANAESLITQKDIDGFLVGGASLTEKFGTIVETVNKFAP</sequence>
<dbReference type="UniPathway" id="UPA00109">
    <property type="reaction ID" value="UER00189"/>
</dbReference>
<dbReference type="GO" id="GO:0006096">
    <property type="term" value="P:glycolytic process"/>
    <property type="evidence" value="ECO:0007669"/>
    <property type="project" value="UniProtKB-UniPathway"/>
</dbReference>
<keyword evidence="6 8" id="KW-0324">Glycolysis</keyword>
<dbReference type="GO" id="GO:0046166">
    <property type="term" value="P:glyceraldehyde-3-phosphate biosynthetic process"/>
    <property type="evidence" value="ECO:0007669"/>
    <property type="project" value="TreeGrafter"/>
</dbReference>
<dbReference type="GO" id="GO:0004807">
    <property type="term" value="F:triose-phosphate isomerase activity"/>
    <property type="evidence" value="ECO:0007669"/>
    <property type="project" value="UniProtKB-EC"/>
</dbReference>
<evidence type="ECO:0000256" key="4">
    <source>
        <dbReference type="ARBA" id="ARBA00011738"/>
    </source>
</evidence>
<dbReference type="HAMAP" id="MF_00147_B">
    <property type="entry name" value="TIM_B"/>
    <property type="match status" value="1"/>
</dbReference>
<dbReference type="UniPathway" id="UPA00138"/>
<dbReference type="PANTHER" id="PTHR21139">
    <property type="entry name" value="TRIOSEPHOSPHATE ISOMERASE"/>
    <property type="match status" value="1"/>
</dbReference>
<dbReference type="GO" id="GO:0019563">
    <property type="term" value="P:glycerol catabolic process"/>
    <property type="evidence" value="ECO:0007669"/>
    <property type="project" value="TreeGrafter"/>
</dbReference>
<proteinExistence type="inferred from homology"/>
<dbReference type="FunFam" id="3.20.20.70:FF:000020">
    <property type="entry name" value="Triosephosphate isomerase"/>
    <property type="match status" value="1"/>
</dbReference>
<evidence type="ECO:0000256" key="2">
    <source>
        <dbReference type="ARBA" id="ARBA00004742"/>
    </source>
</evidence>
<evidence type="ECO:0000256" key="5">
    <source>
        <dbReference type="ARBA" id="ARBA00022432"/>
    </source>
</evidence>